<feature type="domain" description="Rhamnogalacturonan lyase" evidence="12">
    <location>
        <begin position="459"/>
        <end position="669"/>
    </location>
</feature>
<dbReference type="EC" id="4.2.2.23" evidence="4"/>
<dbReference type="GO" id="GO:0102210">
    <property type="term" value="F:rhamnogalacturonan endolyase activity"/>
    <property type="evidence" value="ECO:0007669"/>
    <property type="project" value="UniProtKB-EC"/>
</dbReference>
<evidence type="ECO:0000313" key="14">
    <source>
        <dbReference type="EMBL" id="RSH77167.1"/>
    </source>
</evidence>
<dbReference type="SUPFAM" id="SSF49785">
    <property type="entry name" value="Galactose-binding domain-like"/>
    <property type="match status" value="1"/>
</dbReference>
<accession>A0A427XEJ4</accession>
<comment type="subcellular location">
    <subcellularLocation>
        <location evidence="2">Secreted</location>
    </subcellularLocation>
</comment>
<evidence type="ECO:0000256" key="2">
    <source>
        <dbReference type="ARBA" id="ARBA00004613"/>
    </source>
</evidence>
<comment type="caution">
    <text evidence="14">The sequence shown here is derived from an EMBL/GenBank/DDBJ whole genome shotgun (WGS) entry which is preliminary data.</text>
</comment>
<feature type="signal peptide" evidence="11">
    <location>
        <begin position="1"/>
        <end position="19"/>
    </location>
</feature>
<dbReference type="GO" id="GO:0005576">
    <property type="term" value="C:extracellular region"/>
    <property type="evidence" value="ECO:0007669"/>
    <property type="project" value="UniProtKB-SubCell"/>
</dbReference>
<evidence type="ECO:0000256" key="4">
    <source>
        <dbReference type="ARBA" id="ARBA00012437"/>
    </source>
</evidence>
<dbReference type="InterPro" id="IPR051850">
    <property type="entry name" value="Polysacch_Lyase_4"/>
</dbReference>
<dbReference type="STRING" id="105984.A0A427XEJ4"/>
<name>A0A427XEJ4_9TREE</name>
<comment type="catalytic activity">
    <reaction evidence="1">
        <text>Endotype eliminative cleavage of L-alpha-rhamnopyranosyl-(1-&gt;4)-alpha-D-galactopyranosyluronic acid bonds of rhamnogalacturonan I domains in ramified hairy regions of pectin leaving L-rhamnopyranose at the reducing end and 4-deoxy-4,5-unsaturated D-galactopyranosyluronic acid at the non-reducing end.</text>
        <dbReference type="EC" id="4.2.2.23"/>
    </reaction>
</comment>
<organism evidence="14 15">
    <name type="scientific">Apiotrichum porosum</name>
    <dbReference type="NCBI Taxonomy" id="105984"/>
    <lineage>
        <taxon>Eukaryota</taxon>
        <taxon>Fungi</taxon>
        <taxon>Dikarya</taxon>
        <taxon>Basidiomycota</taxon>
        <taxon>Agaricomycotina</taxon>
        <taxon>Tremellomycetes</taxon>
        <taxon>Trichosporonales</taxon>
        <taxon>Trichosporonaceae</taxon>
        <taxon>Apiotrichum</taxon>
    </lineage>
</organism>
<keyword evidence="8" id="KW-0456">Lyase</keyword>
<dbReference type="AlphaFoldDB" id="A0A427XEJ4"/>
<dbReference type="InterPro" id="IPR008979">
    <property type="entry name" value="Galactose-bd-like_sf"/>
</dbReference>
<keyword evidence="10" id="KW-0624">Polysaccharide degradation</keyword>
<evidence type="ECO:0000256" key="8">
    <source>
        <dbReference type="ARBA" id="ARBA00023239"/>
    </source>
</evidence>
<keyword evidence="5" id="KW-0964">Secreted</keyword>
<dbReference type="InterPro" id="IPR029413">
    <property type="entry name" value="RG-lyase_II"/>
</dbReference>
<dbReference type="InterPro" id="IPR029411">
    <property type="entry name" value="RG-lyase_III"/>
</dbReference>
<dbReference type="Pfam" id="PF14683">
    <property type="entry name" value="CBM-like"/>
    <property type="match status" value="1"/>
</dbReference>
<dbReference type="SUPFAM" id="SSF74650">
    <property type="entry name" value="Galactose mutarotase-like"/>
    <property type="match status" value="1"/>
</dbReference>
<evidence type="ECO:0000256" key="5">
    <source>
        <dbReference type="ARBA" id="ARBA00022525"/>
    </source>
</evidence>
<feature type="domain" description="Rhamnogalacturonan lyase" evidence="13">
    <location>
        <begin position="369"/>
        <end position="445"/>
    </location>
</feature>
<dbReference type="GeneID" id="39588347"/>
<dbReference type="GO" id="GO:0000272">
    <property type="term" value="P:polysaccharide catabolic process"/>
    <property type="evidence" value="ECO:0007669"/>
    <property type="project" value="UniProtKB-KW"/>
</dbReference>
<evidence type="ECO:0000256" key="1">
    <source>
        <dbReference type="ARBA" id="ARBA00001324"/>
    </source>
</evidence>
<dbReference type="InterPro" id="IPR014718">
    <property type="entry name" value="GH-type_carb-bd"/>
</dbReference>
<keyword evidence="9" id="KW-0119">Carbohydrate metabolism</keyword>
<evidence type="ECO:0000256" key="9">
    <source>
        <dbReference type="ARBA" id="ARBA00023277"/>
    </source>
</evidence>
<dbReference type="CDD" id="cd10316">
    <property type="entry name" value="RGL4_M"/>
    <property type="match status" value="1"/>
</dbReference>
<dbReference type="InterPro" id="IPR013784">
    <property type="entry name" value="Carb-bd-like_fold"/>
</dbReference>
<evidence type="ECO:0000256" key="11">
    <source>
        <dbReference type="SAM" id="SignalP"/>
    </source>
</evidence>
<feature type="chain" id="PRO_5019449472" description="rhamnogalacturonan endolyase" evidence="11">
    <location>
        <begin position="20"/>
        <end position="672"/>
    </location>
</feature>
<protein>
    <recommendedName>
        <fullName evidence="4">rhamnogalacturonan endolyase</fullName>
        <ecNumber evidence="4">4.2.2.23</ecNumber>
    </recommendedName>
</protein>
<dbReference type="Gene3D" id="2.60.120.260">
    <property type="entry name" value="Galactose-binding domain-like"/>
    <property type="match status" value="1"/>
</dbReference>
<dbReference type="PANTHER" id="PTHR32018:SF9">
    <property type="entry name" value="RHAMNOGALACTURONATE LYASE B"/>
    <property type="match status" value="1"/>
</dbReference>
<keyword evidence="15" id="KW-1185">Reference proteome</keyword>
<evidence type="ECO:0000259" key="13">
    <source>
        <dbReference type="Pfam" id="PF14686"/>
    </source>
</evidence>
<comment type="similarity">
    <text evidence="3">Belongs to the polysaccharide lyase 4 family.</text>
</comment>
<dbReference type="PANTHER" id="PTHR32018">
    <property type="entry name" value="RHAMNOGALACTURONATE LYASE FAMILY PROTEIN"/>
    <property type="match status" value="1"/>
</dbReference>
<dbReference type="EMBL" id="RSCE01000018">
    <property type="protein sequence ID" value="RSH77167.1"/>
    <property type="molecule type" value="Genomic_DNA"/>
</dbReference>
<dbReference type="GO" id="GO:0030246">
    <property type="term" value="F:carbohydrate binding"/>
    <property type="evidence" value="ECO:0007669"/>
    <property type="project" value="InterPro"/>
</dbReference>
<evidence type="ECO:0000256" key="3">
    <source>
        <dbReference type="ARBA" id="ARBA00010418"/>
    </source>
</evidence>
<gene>
    <name evidence="14" type="ORF">EHS24_003804</name>
</gene>
<dbReference type="InterPro" id="IPR011013">
    <property type="entry name" value="Gal_mutarotase_sf_dom"/>
</dbReference>
<dbReference type="SUPFAM" id="SSF49452">
    <property type="entry name" value="Starch-binding domain-like"/>
    <property type="match status" value="1"/>
</dbReference>
<proteinExistence type="inferred from homology"/>
<keyword evidence="7" id="KW-0325">Glycoprotein</keyword>
<dbReference type="Pfam" id="PF14686">
    <property type="entry name" value="fn3_3"/>
    <property type="match status" value="1"/>
</dbReference>
<evidence type="ECO:0000313" key="15">
    <source>
        <dbReference type="Proteomes" id="UP000279236"/>
    </source>
</evidence>
<evidence type="ECO:0000256" key="10">
    <source>
        <dbReference type="ARBA" id="ARBA00023326"/>
    </source>
</evidence>
<evidence type="ECO:0000256" key="6">
    <source>
        <dbReference type="ARBA" id="ARBA00022729"/>
    </source>
</evidence>
<evidence type="ECO:0000256" key="7">
    <source>
        <dbReference type="ARBA" id="ARBA00023180"/>
    </source>
</evidence>
<dbReference type="RefSeq" id="XP_028472314.1">
    <property type="nucleotide sequence ID" value="XM_028619445.1"/>
</dbReference>
<evidence type="ECO:0000259" key="12">
    <source>
        <dbReference type="Pfam" id="PF14683"/>
    </source>
</evidence>
<dbReference type="Gene3D" id="2.60.40.1120">
    <property type="entry name" value="Carboxypeptidase-like, regulatory domain"/>
    <property type="match status" value="1"/>
</dbReference>
<dbReference type="Gene3D" id="2.70.98.10">
    <property type="match status" value="1"/>
</dbReference>
<dbReference type="Proteomes" id="UP000279236">
    <property type="component" value="Unassembled WGS sequence"/>
</dbReference>
<sequence>MAVATWAFAVLAWLGGANALLNATETTTTITLANERMSFILTKATGYMTGVTLDGVNLLGTSVSSSTAIGPYVDAIFTPKQTLLTLGSTANHTMFTGTDSTGKKYGGMVLNQDNADGVPGAVLQQYWLLREGETNLHGFSRIAYHGDVENLAILTQIRTLFRPHGTFWTHMSVTDDFYAPEPAPDPAVASQDTGVATLVQDTTWYLGARTGDPWVTETADYFTKYSMTDTYRDHDVHGLVADGTRTADNSTYGAWMVYNTKDTFYGGPTYSELTVDGLLYNIMMSNHHGNTSPNITNGYDRTFGPSIYHFNKGPAGQSVEASVASLRAEAATHANANTYAQFYDDVAQYVTGYIPTSSRGKWSSKIHLPDGAINPVVILSAPGLDYQDNGFDVNAYQYWVTPDAKGNIVIDKIKPGNYRVTAYAEGIFGDFVYENITIAAGKTTNTGTLQWRAESAGTELWRIGTPDKSAGEFRHGNAPSSRSGAIDEFRVYWGAYDFPTDFPNGVNFTVGKSDIATDLNYVHWSVYGSTYTRPAIVASPTINNWTINFDTTAAQLKNKKTATLTIQFAGIGTEAGNTDVMTGAYANLPYNVAINGNDLETFVVPAWHSSSCSIRSGITCYQVRNQWTFPTASLSTTSTNAMTLSLPFNATAGAVTLSSLSVMYDALRLEVA</sequence>
<dbReference type="OrthoDB" id="2130367at2759"/>
<reference evidence="14 15" key="1">
    <citation type="submission" date="2018-11" db="EMBL/GenBank/DDBJ databases">
        <title>Genome sequence of Apiotrichum porosum DSM 27194.</title>
        <authorList>
            <person name="Aliyu H."/>
            <person name="Gorte O."/>
            <person name="Ochsenreither K."/>
        </authorList>
    </citation>
    <scope>NUCLEOTIDE SEQUENCE [LARGE SCALE GENOMIC DNA]</scope>
    <source>
        <strain evidence="14 15">DSM 27194</strain>
    </source>
</reference>
<keyword evidence="6 11" id="KW-0732">Signal</keyword>